<evidence type="ECO:0000313" key="9">
    <source>
        <dbReference type="Proteomes" id="UP000007322"/>
    </source>
</evidence>
<dbReference type="InterPro" id="IPR051706">
    <property type="entry name" value="Glycosyltransferase_domain"/>
</dbReference>
<dbReference type="EMBL" id="CP003003">
    <property type="protein sequence ID" value="AEO56548.1"/>
    <property type="molecule type" value="Genomic_DNA"/>
</dbReference>
<comment type="subcellular location">
    <subcellularLocation>
        <location evidence="1">Membrane</location>
    </subcellularLocation>
</comment>
<dbReference type="PANTHER" id="PTHR32385">
    <property type="entry name" value="MANNOSYL PHOSPHORYLINOSITOL CERAMIDE SYNTHASE"/>
    <property type="match status" value="1"/>
</dbReference>
<protein>
    <submittedName>
        <fullName evidence="8">Glycosyltransferase family 32 protein</fullName>
    </submittedName>
</protein>
<feature type="transmembrane region" description="Helical" evidence="7">
    <location>
        <begin position="300"/>
        <end position="322"/>
    </location>
</feature>
<dbReference type="eggNOG" id="ENOG502QS3D">
    <property type="taxonomic scope" value="Eukaryota"/>
</dbReference>
<evidence type="ECO:0000256" key="3">
    <source>
        <dbReference type="ARBA" id="ARBA00022679"/>
    </source>
</evidence>
<dbReference type="OMA" id="HQIFHNW"/>
<dbReference type="VEuPathDB" id="FungiDB:MYCTH_2301633"/>
<dbReference type="RefSeq" id="XP_003661793.1">
    <property type="nucleotide sequence ID" value="XM_003661745.1"/>
</dbReference>
<keyword evidence="3 8" id="KW-0808">Transferase</keyword>
<dbReference type="PANTHER" id="PTHR32385:SF20">
    <property type="entry name" value="MANNOSYL PHOSPHORYLINOSITOL CERAMIDE SYNTHASE CSH1-RELATED"/>
    <property type="match status" value="1"/>
</dbReference>
<dbReference type="InterPro" id="IPR029044">
    <property type="entry name" value="Nucleotide-diphossugar_trans"/>
</dbReference>
<dbReference type="FunCoup" id="G2Q9T9">
    <property type="interactions" value="31"/>
</dbReference>
<dbReference type="InParanoid" id="G2Q9T9"/>
<evidence type="ECO:0000256" key="1">
    <source>
        <dbReference type="ARBA" id="ARBA00004370"/>
    </source>
</evidence>
<proteinExistence type="inferred from homology"/>
<dbReference type="GO" id="GO:0016020">
    <property type="term" value="C:membrane"/>
    <property type="evidence" value="ECO:0007669"/>
    <property type="project" value="UniProtKB-SubCell"/>
</dbReference>
<evidence type="ECO:0000256" key="6">
    <source>
        <dbReference type="ARBA" id="ARBA00023136"/>
    </source>
</evidence>
<dbReference type="GO" id="GO:0000030">
    <property type="term" value="F:mannosyltransferase activity"/>
    <property type="evidence" value="ECO:0007669"/>
    <property type="project" value="TreeGrafter"/>
</dbReference>
<gene>
    <name evidence="8" type="ORF">MYCTH_2301633</name>
</gene>
<dbReference type="Pfam" id="PF04488">
    <property type="entry name" value="Gly_transf_sug"/>
    <property type="match status" value="1"/>
</dbReference>
<organism evidence="8 9">
    <name type="scientific">Thermothelomyces thermophilus (strain ATCC 42464 / BCRC 31852 / DSM 1799)</name>
    <name type="common">Sporotrichum thermophile</name>
    <dbReference type="NCBI Taxonomy" id="573729"/>
    <lineage>
        <taxon>Eukaryota</taxon>
        <taxon>Fungi</taxon>
        <taxon>Dikarya</taxon>
        <taxon>Ascomycota</taxon>
        <taxon>Pezizomycotina</taxon>
        <taxon>Sordariomycetes</taxon>
        <taxon>Sordariomycetidae</taxon>
        <taxon>Sordariales</taxon>
        <taxon>Chaetomiaceae</taxon>
        <taxon>Thermothelomyces</taxon>
    </lineage>
</organism>
<name>G2Q9T9_THET4</name>
<keyword evidence="4 7" id="KW-0812">Transmembrane</keyword>
<dbReference type="HOGENOM" id="CLU_036369_0_0_1"/>
<sequence length="341" mass="39428">MRIPLRLSFVLWAIALLVFLGHAISRLLFFRSLFFEHSGIRLTQPEVATAAVDSAGPSGARRQYIPKIIHNVFHNWREPGNDTLPADMAAMRQTCIDTNPDFEFKLWTEKESREFIEREYPWFLKTYDGYRYPVQRVDTVRYFLMQHYGGIYMDLDNGCKTDLTPLLYYPLWVTDGGRGALSNNILASRPGHPFWHRLTLSLIPYDWKWPLPYVTIMYASGQWFLTAIWEEYHALLPKPGSSSPAGADGHGYEHEHRLYRVMMDMAPGADPWVFFSHQEGGGGTWNNWDNELFAAIGDHLLLFFALLFAGIWLVAWTALRCLRRYRVGYTRLSKHPGSSVV</sequence>
<keyword evidence="6 7" id="KW-0472">Membrane</keyword>
<evidence type="ECO:0000313" key="8">
    <source>
        <dbReference type="EMBL" id="AEO56548.1"/>
    </source>
</evidence>
<evidence type="ECO:0000256" key="5">
    <source>
        <dbReference type="ARBA" id="ARBA00022989"/>
    </source>
</evidence>
<dbReference type="OrthoDB" id="3647at2759"/>
<keyword evidence="5 7" id="KW-1133">Transmembrane helix</keyword>
<evidence type="ECO:0000256" key="4">
    <source>
        <dbReference type="ARBA" id="ARBA00022692"/>
    </source>
</evidence>
<dbReference type="Gene3D" id="3.90.550.20">
    <property type="match status" value="1"/>
</dbReference>
<reference evidence="8 9" key="1">
    <citation type="journal article" date="2011" name="Nat. Biotechnol.">
        <title>Comparative genomic analysis of the thermophilic biomass-degrading fungi Myceliophthora thermophila and Thielavia terrestris.</title>
        <authorList>
            <person name="Berka R.M."/>
            <person name="Grigoriev I.V."/>
            <person name="Otillar R."/>
            <person name="Salamov A."/>
            <person name="Grimwood J."/>
            <person name="Reid I."/>
            <person name="Ishmael N."/>
            <person name="John T."/>
            <person name="Darmond C."/>
            <person name="Moisan M.-C."/>
            <person name="Henrissat B."/>
            <person name="Coutinho P.M."/>
            <person name="Lombard V."/>
            <person name="Natvig D.O."/>
            <person name="Lindquist E."/>
            <person name="Schmutz J."/>
            <person name="Lucas S."/>
            <person name="Harris P."/>
            <person name="Powlowski J."/>
            <person name="Bellemare A."/>
            <person name="Taylor D."/>
            <person name="Butler G."/>
            <person name="de Vries R.P."/>
            <person name="Allijn I.E."/>
            <person name="van den Brink J."/>
            <person name="Ushinsky S."/>
            <person name="Storms R."/>
            <person name="Powell A.J."/>
            <person name="Paulsen I.T."/>
            <person name="Elbourne L.D.H."/>
            <person name="Baker S.E."/>
            <person name="Magnuson J."/>
            <person name="LaBoissiere S."/>
            <person name="Clutterbuck A.J."/>
            <person name="Martinez D."/>
            <person name="Wogulis M."/>
            <person name="de Leon A.L."/>
            <person name="Rey M.W."/>
            <person name="Tsang A."/>
        </authorList>
    </citation>
    <scope>NUCLEOTIDE SEQUENCE [LARGE SCALE GENOMIC DNA]</scope>
    <source>
        <strain evidence="9">ATCC 42464 / BCRC 31852 / DSM 1799</strain>
    </source>
</reference>
<comment type="similarity">
    <text evidence="2">Belongs to the glycosyltransferase 32 family.</text>
</comment>
<keyword evidence="9" id="KW-1185">Reference proteome</keyword>
<dbReference type="GeneID" id="11510598"/>
<accession>G2Q9T9</accession>
<evidence type="ECO:0000256" key="2">
    <source>
        <dbReference type="ARBA" id="ARBA00009003"/>
    </source>
</evidence>
<dbReference type="AlphaFoldDB" id="G2Q9T9"/>
<dbReference type="GO" id="GO:0051999">
    <property type="term" value="P:mannosyl-inositol phosphorylceramide biosynthetic process"/>
    <property type="evidence" value="ECO:0007669"/>
    <property type="project" value="TreeGrafter"/>
</dbReference>
<dbReference type="Proteomes" id="UP000007322">
    <property type="component" value="Chromosome 2"/>
</dbReference>
<evidence type="ECO:0000256" key="7">
    <source>
        <dbReference type="SAM" id="Phobius"/>
    </source>
</evidence>
<dbReference type="SUPFAM" id="SSF53448">
    <property type="entry name" value="Nucleotide-diphospho-sugar transferases"/>
    <property type="match status" value="1"/>
</dbReference>
<dbReference type="KEGG" id="mtm:MYCTH_2301633"/>
<dbReference type="InterPro" id="IPR007577">
    <property type="entry name" value="GlycoTrfase_DXD_sugar-bd_CS"/>
</dbReference>